<accession>A0A926I0X8</accession>
<keyword evidence="2" id="KW-1185">Reference proteome</keyword>
<protein>
    <submittedName>
        <fullName evidence="1">Uncharacterized protein</fullName>
    </submittedName>
</protein>
<gene>
    <name evidence="1" type="ORF">H8711_11180</name>
</gene>
<dbReference type="RefSeq" id="WP_249283529.1">
    <property type="nucleotide sequence ID" value="NZ_JACRST010000022.1"/>
</dbReference>
<dbReference type="Proteomes" id="UP000653127">
    <property type="component" value="Unassembled WGS sequence"/>
</dbReference>
<name>A0A926I0X8_9FIRM</name>
<organism evidence="1 2">
    <name type="scientific">Ligaoa zhengdingensis</name>
    <dbReference type="NCBI Taxonomy" id="2763658"/>
    <lineage>
        <taxon>Bacteria</taxon>
        <taxon>Bacillati</taxon>
        <taxon>Bacillota</taxon>
        <taxon>Clostridia</taxon>
        <taxon>Eubacteriales</taxon>
        <taxon>Oscillospiraceae</taxon>
        <taxon>Ligaoa</taxon>
    </lineage>
</organism>
<reference evidence="1" key="1">
    <citation type="submission" date="2020-08" db="EMBL/GenBank/DDBJ databases">
        <title>Genome public.</title>
        <authorList>
            <person name="Liu C."/>
            <person name="Sun Q."/>
        </authorList>
    </citation>
    <scope>NUCLEOTIDE SEQUENCE</scope>
    <source>
        <strain evidence="1">NSJ-31</strain>
    </source>
</reference>
<evidence type="ECO:0000313" key="1">
    <source>
        <dbReference type="EMBL" id="MBC8547487.1"/>
    </source>
</evidence>
<dbReference type="AlphaFoldDB" id="A0A926I0X8"/>
<evidence type="ECO:0000313" key="2">
    <source>
        <dbReference type="Proteomes" id="UP000653127"/>
    </source>
</evidence>
<dbReference type="EMBL" id="JACRST010000022">
    <property type="protein sequence ID" value="MBC8547487.1"/>
    <property type="molecule type" value="Genomic_DNA"/>
</dbReference>
<proteinExistence type="predicted"/>
<comment type="caution">
    <text evidence="1">The sequence shown here is derived from an EMBL/GenBank/DDBJ whole genome shotgun (WGS) entry which is preliminary data.</text>
</comment>
<sequence>MSNITVQLTSGPQIVAEIKGAGRNAYESARLGGYKGSETEFYDALGTVGETVLSPHASRGEFPETGNQYFLYLDTGANKSYRWDPAERKYYVVGSDYNDITAIDGGNADGWNV</sequence>